<dbReference type="InterPro" id="IPR046455">
    <property type="entry name" value="Sec7/BIG1-like_C"/>
</dbReference>
<accession>A0A6I9N5R2</accession>
<gene>
    <name evidence="3" type="primary">LOC104946616</name>
</gene>
<dbReference type="KEGG" id="ncc:104946616"/>
<reference evidence="3" key="1">
    <citation type="submission" date="2025-08" db="UniProtKB">
        <authorList>
            <consortium name="RefSeq"/>
        </authorList>
    </citation>
    <scope>IDENTIFICATION</scope>
    <source>
        <tissue evidence="3">Muscle</tissue>
    </source>
</reference>
<evidence type="ECO:0000313" key="3">
    <source>
        <dbReference type="RefSeq" id="XP_010770788.1"/>
    </source>
</evidence>
<dbReference type="OrthoDB" id="8936506at2759"/>
<dbReference type="RefSeq" id="XP_010770788.1">
    <property type="nucleotide sequence ID" value="XM_010772486.1"/>
</dbReference>
<dbReference type="Proteomes" id="UP000504611">
    <property type="component" value="Unplaced"/>
</dbReference>
<dbReference type="Pfam" id="PF20252">
    <property type="entry name" value="BIG2_C"/>
    <property type="match status" value="1"/>
</dbReference>
<sequence length="177" mass="19747">MSRGMNRIKPGTCKASAAAAAAAAAVSVFLPNDCLSLPSGFKGKSKPNLLKQETSSLACSLRILFKMYSDRQLQDSWPDIQTRLLLVCSEALAYFISLTSESHREAWNSLLMLLLTRTLRLPDAKFKPHASCYYPHLCEMMQFDLIPELRAVLRRFFLRIGSVFHIAAPEGARIPIS</sequence>
<dbReference type="GeneID" id="104946616"/>
<evidence type="ECO:0000259" key="1">
    <source>
        <dbReference type="Pfam" id="PF20252"/>
    </source>
</evidence>
<proteinExistence type="predicted"/>
<name>A0A6I9N5R2_9TELE</name>
<organism evidence="2 3">
    <name type="scientific">Notothenia coriiceps</name>
    <name type="common">black rockcod</name>
    <dbReference type="NCBI Taxonomy" id="8208"/>
    <lineage>
        <taxon>Eukaryota</taxon>
        <taxon>Metazoa</taxon>
        <taxon>Chordata</taxon>
        <taxon>Craniata</taxon>
        <taxon>Vertebrata</taxon>
        <taxon>Euteleostomi</taxon>
        <taxon>Actinopterygii</taxon>
        <taxon>Neopterygii</taxon>
        <taxon>Teleostei</taxon>
        <taxon>Neoteleostei</taxon>
        <taxon>Acanthomorphata</taxon>
        <taxon>Eupercaria</taxon>
        <taxon>Perciformes</taxon>
        <taxon>Notothenioidei</taxon>
        <taxon>Nototheniidae</taxon>
        <taxon>Notothenia</taxon>
    </lineage>
</organism>
<feature type="domain" description="Sec7/BIG1-like C-terminal" evidence="1">
    <location>
        <begin position="39"/>
        <end position="157"/>
    </location>
</feature>
<protein>
    <submittedName>
        <fullName evidence="3">Brefeldin A-inhibited guanine nucleotide-exchange protein 2-like</fullName>
    </submittedName>
</protein>
<keyword evidence="2" id="KW-1185">Reference proteome</keyword>
<dbReference type="AlphaFoldDB" id="A0A6I9N5R2"/>
<evidence type="ECO:0000313" key="2">
    <source>
        <dbReference type="Proteomes" id="UP000504611"/>
    </source>
</evidence>